<evidence type="ECO:0000313" key="2">
    <source>
        <dbReference type="Proteomes" id="UP000076603"/>
    </source>
</evidence>
<dbReference type="AlphaFoldDB" id="A0A162SSS0"/>
<organism evidence="1 2">
    <name type="scientific">Clostridium magnum DSM 2767</name>
    <dbReference type="NCBI Taxonomy" id="1121326"/>
    <lineage>
        <taxon>Bacteria</taxon>
        <taxon>Bacillati</taxon>
        <taxon>Bacillota</taxon>
        <taxon>Clostridia</taxon>
        <taxon>Eubacteriales</taxon>
        <taxon>Clostridiaceae</taxon>
        <taxon>Clostridium</taxon>
    </lineage>
</organism>
<comment type="caution">
    <text evidence="1">The sequence shown here is derived from an EMBL/GenBank/DDBJ whole genome shotgun (WGS) entry which is preliminary data.</text>
</comment>
<proteinExistence type="predicted"/>
<keyword evidence="2" id="KW-1185">Reference proteome</keyword>
<evidence type="ECO:0000313" key="1">
    <source>
        <dbReference type="EMBL" id="KZL91821.1"/>
    </source>
</evidence>
<dbReference type="PATRIC" id="fig|1121326.3.peg.1598"/>
<dbReference type="Proteomes" id="UP000076603">
    <property type="component" value="Unassembled WGS sequence"/>
</dbReference>
<sequence>MIMKYEDFFYDNKYKNSNDNIKILINSLIKIFEEKCIKKFYPVWRGNGGETKVFALKLEERLISKYGKKRENIITVRLRMEHLDIEGFKGIYANGKELPYSLDITENRLIRLYRDINNLFISKIINE</sequence>
<dbReference type="EMBL" id="LWAE01000002">
    <property type="protein sequence ID" value="KZL91821.1"/>
    <property type="molecule type" value="Genomic_DNA"/>
</dbReference>
<accession>A0A162SSS0</accession>
<name>A0A162SSS0_9CLOT</name>
<protein>
    <submittedName>
        <fullName evidence="1">Uncharacterized protein</fullName>
    </submittedName>
</protein>
<gene>
    <name evidence="1" type="ORF">CLMAG_16270</name>
</gene>
<reference evidence="1 2" key="1">
    <citation type="submission" date="2016-04" db="EMBL/GenBank/DDBJ databases">
        <title>Genome sequence of Clostridium magnum DSM 2767.</title>
        <authorList>
            <person name="Poehlein A."/>
            <person name="Uhlig R."/>
            <person name="Fischer R."/>
            <person name="Bahl H."/>
            <person name="Daniel R."/>
        </authorList>
    </citation>
    <scope>NUCLEOTIDE SEQUENCE [LARGE SCALE GENOMIC DNA]</scope>
    <source>
        <strain evidence="1 2">DSM 2767</strain>
    </source>
</reference>